<dbReference type="AlphaFoldDB" id="A0A5F1YYH0"/>
<keyword evidence="2" id="KW-1185">Reference proteome</keyword>
<comment type="caution">
    <text evidence="1">The sequence shown here is derived from an EMBL/GenBank/DDBJ whole genome shotgun (WGS) entry which is preliminary data.</text>
</comment>
<reference evidence="1" key="1">
    <citation type="journal article" date="2019" name="PLoS Negl. Trop. Dis.">
        <title>Revisiting the worldwide diversity of Leptospira species in the environment.</title>
        <authorList>
            <person name="Vincent A.T."/>
            <person name="Schiettekatte O."/>
            <person name="Bourhy P."/>
            <person name="Veyrier F.J."/>
            <person name="Picardeau M."/>
        </authorList>
    </citation>
    <scope>NUCLEOTIDE SEQUENCE [LARGE SCALE GENOMIC DNA]</scope>
    <source>
        <strain evidence="1">201800299</strain>
    </source>
</reference>
<name>A0A5F1YYH0_9LEPT</name>
<evidence type="ECO:0000313" key="2">
    <source>
        <dbReference type="Proteomes" id="UP000298277"/>
    </source>
</evidence>
<protein>
    <submittedName>
        <fullName evidence="1">Uncharacterized protein</fullName>
    </submittedName>
</protein>
<dbReference type="Proteomes" id="UP000298277">
    <property type="component" value="Unassembled WGS sequence"/>
</dbReference>
<proteinExistence type="predicted"/>
<sequence length="89" mass="9703">MFSTLKYATFLFLTGCVIVGSKNHFVRGTGLDRASFDFDCPRERIEVVEVGGGVGVIACGKKGAYIYSPSSRAWILNSPSNTSYSQEIK</sequence>
<organism evidence="1 2">
    <name type="scientific">Leptospira gomenensis</name>
    <dbReference type="NCBI Taxonomy" id="2484974"/>
    <lineage>
        <taxon>Bacteria</taxon>
        <taxon>Pseudomonadati</taxon>
        <taxon>Spirochaetota</taxon>
        <taxon>Spirochaetia</taxon>
        <taxon>Leptospirales</taxon>
        <taxon>Leptospiraceae</taxon>
        <taxon>Leptospira</taxon>
    </lineage>
</organism>
<gene>
    <name evidence="1" type="ORF">EHQ17_01475</name>
</gene>
<accession>A0A5F1YYH0</accession>
<dbReference type="EMBL" id="RQFA01000010">
    <property type="protein sequence ID" value="TGK38345.1"/>
    <property type="molecule type" value="Genomic_DNA"/>
</dbReference>
<dbReference type="RefSeq" id="WP_135591897.1">
    <property type="nucleotide sequence ID" value="NZ_RQEZ01000003.1"/>
</dbReference>
<dbReference type="OrthoDB" id="5514879at2"/>
<evidence type="ECO:0000313" key="1">
    <source>
        <dbReference type="EMBL" id="TGK38345.1"/>
    </source>
</evidence>